<dbReference type="PANTHER" id="PTHR10783">
    <property type="entry name" value="XENOTROPIC AND POLYTROPIC RETROVIRUS RECEPTOR 1-RELATED"/>
    <property type="match status" value="1"/>
</dbReference>
<dbReference type="EMBL" id="JAAGAX010000011">
    <property type="protein sequence ID" value="KAF2299168.1"/>
    <property type="molecule type" value="Genomic_DNA"/>
</dbReference>
<feature type="region of interest" description="Disordered" evidence="10">
    <location>
        <begin position="197"/>
        <end position="235"/>
    </location>
</feature>
<dbReference type="PANTHER" id="PTHR10783:SF104">
    <property type="entry name" value="PHOSPHATE TRANSPORTER PHO1 HOMOLOG 10"/>
    <property type="match status" value="1"/>
</dbReference>
<comment type="subcellular location">
    <subcellularLocation>
        <location evidence="1">Cell membrane</location>
        <topology evidence="1">Multi-pass membrane protein</topology>
    </subcellularLocation>
</comment>
<dbReference type="GO" id="GO:0005886">
    <property type="term" value="C:plasma membrane"/>
    <property type="evidence" value="ECO:0007669"/>
    <property type="project" value="UniProtKB-SubCell"/>
</dbReference>
<dbReference type="Pfam" id="PF03105">
    <property type="entry name" value="SPX"/>
    <property type="match status" value="1"/>
</dbReference>
<keyword evidence="4" id="KW-1003">Cell membrane</keyword>
<comment type="caution">
    <text evidence="14">The sequence shown here is derived from an EMBL/GenBank/DDBJ whole genome shotgun (WGS) entry which is preliminary data.</text>
</comment>
<keyword evidence="5" id="KW-0592">Phosphate transport</keyword>
<evidence type="ECO:0000256" key="10">
    <source>
        <dbReference type="SAM" id="MobiDB-lite"/>
    </source>
</evidence>
<evidence type="ECO:0000256" key="1">
    <source>
        <dbReference type="ARBA" id="ARBA00004651"/>
    </source>
</evidence>
<dbReference type="CDD" id="cd14476">
    <property type="entry name" value="SPX_PHO1_like"/>
    <property type="match status" value="1"/>
</dbReference>
<name>A0A6A6LFW0_HEVBR</name>
<evidence type="ECO:0000256" key="2">
    <source>
        <dbReference type="ARBA" id="ARBA00009665"/>
    </source>
</evidence>
<evidence type="ECO:0000313" key="14">
    <source>
        <dbReference type="EMBL" id="KAF2299168.1"/>
    </source>
</evidence>
<evidence type="ECO:0000256" key="11">
    <source>
        <dbReference type="SAM" id="Phobius"/>
    </source>
</evidence>
<proteinExistence type="inferred from homology"/>
<feature type="domain" description="EXS" evidence="12">
    <location>
        <begin position="400"/>
        <end position="606"/>
    </location>
</feature>
<evidence type="ECO:0000256" key="5">
    <source>
        <dbReference type="ARBA" id="ARBA00022592"/>
    </source>
</evidence>
<comment type="function">
    <text evidence="9">May transport inorganic phosphate (Pi).</text>
</comment>
<dbReference type="InterPro" id="IPR004342">
    <property type="entry name" value="EXS_C"/>
</dbReference>
<evidence type="ECO:0000256" key="7">
    <source>
        <dbReference type="ARBA" id="ARBA00022989"/>
    </source>
</evidence>
<reference evidence="14 15" key="1">
    <citation type="journal article" date="2020" name="Mol. Plant">
        <title>The Chromosome-Based Rubber Tree Genome Provides New Insights into Spurge Genome Evolution and Rubber Biosynthesis.</title>
        <authorList>
            <person name="Liu J."/>
            <person name="Shi C."/>
            <person name="Shi C.C."/>
            <person name="Li W."/>
            <person name="Zhang Q.J."/>
            <person name="Zhang Y."/>
            <person name="Li K."/>
            <person name="Lu H.F."/>
            <person name="Shi C."/>
            <person name="Zhu S.T."/>
            <person name="Xiao Z.Y."/>
            <person name="Nan H."/>
            <person name="Yue Y."/>
            <person name="Zhu X.G."/>
            <person name="Wu Y."/>
            <person name="Hong X.N."/>
            <person name="Fan G.Y."/>
            <person name="Tong Y."/>
            <person name="Zhang D."/>
            <person name="Mao C.L."/>
            <person name="Liu Y.L."/>
            <person name="Hao S.J."/>
            <person name="Liu W.Q."/>
            <person name="Lv M.Q."/>
            <person name="Zhang H.B."/>
            <person name="Liu Y."/>
            <person name="Hu-Tang G.R."/>
            <person name="Wang J.P."/>
            <person name="Wang J.H."/>
            <person name="Sun Y.H."/>
            <person name="Ni S.B."/>
            <person name="Chen W.B."/>
            <person name="Zhang X.C."/>
            <person name="Jiao Y.N."/>
            <person name="Eichler E.E."/>
            <person name="Li G.H."/>
            <person name="Liu X."/>
            <person name="Gao L.Z."/>
        </authorList>
    </citation>
    <scope>NUCLEOTIDE SEQUENCE [LARGE SCALE GENOMIC DNA]</scope>
    <source>
        <strain evidence="15">cv. GT1</strain>
        <tissue evidence="14">Leaf</tissue>
    </source>
</reference>
<keyword evidence="3" id="KW-0813">Transport</keyword>
<accession>A0A6A6LFW0</accession>
<dbReference type="GO" id="GO:0000822">
    <property type="term" value="F:inositol hexakisphosphate binding"/>
    <property type="evidence" value="ECO:0007669"/>
    <property type="project" value="TreeGrafter"/>
</dbReference>
<evidence type="ECO:0000256" key="4">
    <source>
        <dbReference type="ARBA" id="ARBA00022475"/>
    </source>
</evidence>
<organism evidence="14 15">
    <name type="scientific">Hevea brasiliensis</name>
    <name type="common">Para rubber tree</name>
    <name type="synonym">Siphonia brasiliensis</name>
    <dbReference type="NCBI Taxonomy" id="3981"/>
    <lineage>
        <taxon>Eukaryota</taxon>
        <taxon>Viridiplantae</taxon>
        <taxon>Streptophyta</taxon>
        <taxon>Embryophyta</taxon>
        <taxon>Tracheophyta</taxon>
        <taxon>Spermatophyta</taxon>
        <taxon>Magnoliopsida</taxon>
        <taxon>eudicotyledons</taxon>
        <taxon>Gunneridae</taxon>
        <taxon>Pentapetalae</taxon>
        <taxon>rosids</taxon>
        <taxon>fabids</taxon>
        <taxon>Malpighiales</taxon>
        <taxon>Euphorbiaceae</taxon>
        <taxon>Crotonoideae</taxon>
        <taxon>Micrandreae</taxon>
        <taxon>Hevea</taxon>
    </lineage>
</organism>
<feature type="domain" description="SPX" evidence="13">
    <location>
        <begin position="1"/>
        <end position="331"/>
    </location>
</feature>
<keyword evidence="7 11" id="KW-1133">Transmembrane helix</keyword>
<evidence type="ECO:0000259" key="12">
    <source>
        <dbReference type="PROSITE" id="PS51380"/>
    </source>
</evidence>
<evidence type="ECO:0008006" key="16">
    <source>
        <dbReference type="Google" id="ProtNLM"/>
    </source>
</evidence>
<evidence type="ECO:0000256" key="6">
    <source>
        <dbReference type="ARBA" id="ARBA00022692"/>
    </source>
</evidence>
<evidence type="ECO:0000313" key="15">
    <source>
        <dbReference type="Proteomes" id="UP000467840"/>
    </source>
</evidence>
<dbReference type="PROSITE" id="PS51380">
    <property type="entry name" value="EXS"/>
    <property type="match status" value="1"/>
</dbReference>
<dbReference type="Pfam" id="PF03124">
    <property type="entry name" value="EXS"/>
    <property type="match status" value="2"/>
</dbReference>
<gene>
    <name evidence="14" type="ORF">GH714_030889</name>
</gene>
<evidence type="ECO:0000256" key="9">
    <source>
        <dbReference type="ARBA" id="ARBA00043939"/>
    </source>
</evidence>
<dbReference type="InterPro" id="IPR004331">
    <property type="entry name" value="SPX_dom"/>
</dbReference>
<keyword evidence="6 11" id="KW-0812">Transmembrane</keyword>
<dbReference type="InterPro" id="IPR034092">
    <property type="entry name" value="PHO1_SPX"/>
</dbReference>
<comment type="similarity">
    <text evidence="2">Belongs to the SYG1 (TC 2.A.94) family.</text>
</comment>
<evidence type="ECO:0000256" key="8">
    <source>
        <dbReference type="ARBA" id="ARBA00023136"/>
    </source>
</evidence>
<evidence type="ECO:0000259" key="13">
    <source>
        <dbReference type="PROSITE" id="PS51382"/>
    </source>
</evidence>
<keyword evidence="15" id="KW-1185">Reference proteome</keyword>
<feature type="transmembrane region" description="Helical" evidence="11">
    <location>
        <begin position="409"/>
        <end position="428"/>
    </location>
</feature>
<dbReference type="GO" id="GO:0006817">
    <property type="term" value="P:phosphate ion transport"/>
    <property type="evidence" value="ECO:0007669"/>
    <property type="project" value="UniProtKB-KW"/>
</dbReference>
<evidence type="ECO:0000256" key="3">
    <source>
        <dbReference type="ARBA" id="ARBA00022448"/>
    </source>
</evidence>
<sequence>MKFGKEFKKQKVPEWTEAYMDYNGLKRILREILQYKQSRQPSTPLRSLHHRLTMHRAFSGLELPQSTEFPSKGDIEDQVIDVSTSLEDGCRKFYKTEFLRKSEEGGDIEVMFFKKLDEELNKVNSFYKDKVEEMVHEASLLNRQMDVLIALRIRLQKHDFEGANAEASCSNDIAAANHPLRDINLGQRAGRGCMESTLREDTSNDSDPESTSNPDANEVHTANCDSACKEEENDRERDPLKILEYVKLNNTLESPLSTIRGVFKDSTDEDLSFNKEELRKVEERLRVVFIEFYHKLRLLKHYSYMNLAAFSKIMKKYEKFTSRRASRSYMKIVDNSYLGSSDEVSGLLERVEATFIKHFSNSNRREVYLDIVLHKLMYVTNIYFWRRYRVNYPFIFGFKQGTELGHREVFMLSNGLALLVLASCLANLHLDSGSNASKYKTITEMVPLGLVAVVLVILFCPLTSYTALVVFLIRCFFRCCAPLYKVTLPDFFLADPCQSGPGHQKFELYICTMAWGNTLGDKANVIIMVLNVLLRLAWMQLVLEFNLPSHHKIAASTVIACLEIIRRGIWSFFRLENEHLNNVGKFRAFKSVPLPFNYYDADADKYD</sequence>
<keyword evidence="8 11" id="KW-0472">Membrane</keyword>
<protein>
    <recommendedName>
        <fullName evidence="16">SPX domain-containing protein</fullName>
    </recommendedName>
</protein>
<feature type="transmembrane region" description="Helical" evidence="11">
    <location>
        <begin position="448"/>
        <end position="473"/>
    </location>
</feature>
<dbReference type="GO" id="GO:0016036">
    <property type="term" value="P:cellular response to phosphate starvation"/>
    <property type="evidence" value="ECO:0007669"/>
    <property type="project" value="TreeGrafter"/>
</dbReference>
<dbReference type="GO" id="GO:0005802">
    <property type="term" value="C:trans-Golgi network"/>
    <property type="evidence" value="ECO:0007669"/>
    <property type="project" value="TreeGrafter"/>
</dbReference>
<dbReference type="AlphaFoldDB" id="A0A6A6LFW0"/>
<dbReference type="Proteomes" id="UP000467840">
    <property type="component" value="Chromosome 1"/>
</dbReference>
<dbReference type="PROSITE" id="PS51382">
    <property type="entry name" value="SPX"/>
    <property type="match status" value="1"/>
</dbReference>